<reference evidence="5" key="1">
    <citation type="submission" date="2016-10" db="EMBL/GenBank/DDBJ databases">
        <authorList>
            <person name="Varghese N."/>
            <person name="Submissions S."/>
        </authorList>
    </citation>
    <scope>NUCLEOTIDE SEQUENCE [LARGE SCALE GENOMIC DNA]</scope>
    <source>
        <strain evidence="5">DSM 21580</strain>
    </source>
</reference>
<dbReference type="Gene3D" id="3.60.15.10">
    <property type="entry name" value="Ribonuclease Z/Hydroxyacylglutathione hydrolase-like"/>
    <property type="match status" value="1"/>
</dbReference>
<accession>A0A1H5Z1X3</accession>
<dbReference type="SUPFAM" id="SSF52821">
    <property type="entry name" value="Rhodanese/Cell cycle control phosphatase"/>
    <property type="match status" value="2"/>
</dbReference>
<dbReference type="PROSITE" id="PS50206">
    <property type="entry name" value="RHODANESE_3"/>
    <property type="match status" value="1"/>
</dbReference>
<dbReference type="Pfam" id="PF00753">
    <property type="entry name" value="Lactamase_B"/>
    <property type="match status" value="1"/>
</dbReference>
<dbReference type="InterPro" id="IPR036873">
    <property type="entry name" value="Rhodanese-like_dom_sf"/>
</dbReference>
<dbReference type="Gene3D" id="3.40.250.10">
    <property type="entry name" value="Rhodanese-like domain"/>
    <property type="match status" value="2"/>
</dbReference>
<organism evidence="4 5">
    <name type="scientific">Halpernia humi</name>
    <dbReference type="NCBI Taxonomy" id="493375"/>
    <lineage>
        <taxon>Bacteria</taxon>
        <taxon>Pseudomonadati</taxon>
        <taxon>Bacteroidota</taxon>
        <taxon>Flavobacteriia</taxon>
        <taxon>Flavobacteriales</taxon>
        <taxon>Weeksellaceae</taxon>
        <taxon>Chryseobacterium group</taxon>
        <taxon>Halpernia</taxon>
    </lineage>
</organism>
<dbReference type="CDD" id="cd00158">
    <property type="entry name" value="RHOD"/>
    <property type="match status" value="1"/>
</dbReference>
<feature type="signal peptide" evidence="2">
    <location>
        <begin position="1"/>
        <end position="25"/>
    </location>
</feature>
<evidence type="ECO:0000313" key="5">
    <source>
        <dbReference type="Proteomes" id="UP000236738"/>
    </source>
</evidence>
<dbReference type="CDD" id="cd07724">
    <property type="entry name" value="POD-like_MBL-fold"/>
    <property type="match status" value="1"/>
</dbReference>
<dbReference type="InterPro" id="IPR036866">
    <property type="entry name" value="RibonucZ/Hydroxyglut_hydro"/>
</dbReference>
<proteinExistence type="predicted"/>
<evidence type="ECO:0000259" key="3">
    <source>
        <dbReference type="PROSITE" id="PS50206"/>
    </source>
</evidence>
<dbReference type="PROSITE" id="PS51318">
    <property type="entry name" value="TAT"/>
    <property type="match status" value="1"/>
</dbReference>
<dbReference type="InterPro" id="IPR044528">
    <property type="entry name" value="POD-like_MBL-fold"/>
</dbReference>
<feature type="chain" id="PRO_5009291190" evidence="2">
    <location>
        <begin position="26"/>
        <end position="511"/>
    </location>
</feature>
<keyword evidence="4" id="KW-0378">Hydrolase</keyword>
<dbReference type="AlphaFoldDB" id="A0A1H5Z1X3"/>
<dbReference type="OrthoDB" id="9784009at2"/>
<dbReference type="RefSeq" id="WP_103913863.1">
    <property type="nucleotide sequence ID" value="NZ_FNUS01000004.1"/>
</dbReference>
<dbReference type="PANTHER" id="PTHR43084">
    <property type="entry name" value="PERSULFIDE DIOXYGENASE ETHE1"/>
    <property type="match status" value="1"/>
</dbReference>
<name>A0A1H5Z1X3_9FLAO</name>
<evidence type="ECO:0000313" key="4">
    <source>
        <dbReference type="EMBL" id="SEG30232.1"/>
    </source>
</evidence>
<evidence type="ECO:0000256" key="2">
    <source>
        <dbReference type="SAM" id="SignalP"/>
    </source>
</evidence>
<dbReference type="GO" id="GO:0016787">
    <property type="term" value="F:hydrolase activity"/>
    <property type="evidence" value="ECO:0007669"/>
    <property type="project" value="UniProtKB-KW"/>
</dbReference>
<dbReference type="Proteomes" id="UP000236738">
    <property type="component" value="Unassembled WGS sequence"/>
</dbReference>
<dbReference type="GO" id="GO:0070813">
    <property type="term" value="P:hydrogen sulfide metabolic process"/>
    <property type="evidence" value="ECO:0007669"/>
    <property type="project" value="TreeGrafter"/>
</dbReference>
<keyword evidence="2" id="KW-0732">Signal</keyword>
<sequence length="511" mass="56786">MESRRNFLKTGALFGAACLTSPLIASPLVSLDPPQKETEHKNSIENYSAGTLFFLRVFDSTLAQTSYVVGNRQSNEVIVIDPKRDIDTYLKIAEENNLKITRVTETHIHADYLSGAPELAYATGAELVLSGETDPNWKYEIPHKAIKDSDKIIMGSIILQAMHTPGHTPESLTYLLTDLSVSSLPQKAFTGDFIFVGDVGRPDLLEKVAGQTGSQDIGAKQLFASMQRFATLPDDLEIWPGHGAGSFCGKSLSDVPQSTLKHEKSTSKAFQFINDEKGFVKYILDGQPEPPNYFATMKQWNRMPRPLLVEVPKRHKLSAHDFLTAQKNGLAIVDARKLGIVAKGHIPKSLHIEGNKSFSTFMGWLLNYQTQYVLIADESEIEDLTRKLMRIGMDNMYGYVSNPQSLGIALKQTNVLSKSDFKPYFNNKNAQIIDVRSKDEYKSGHIATAENIVLADLENSLNKISKDKEIIVHCKSGVRAAMGYSILKKYGFENVKTYTGDLDGLIEADKK</sequence>
<dbReference type="InterPro" id="IPR001279">
    <property type="entry name" value="Metallo-B-lactamas"/>
</dbReference>
<keyword evidence="1" id="KW-0479">Metal-binding</keyword>
<evidence type="ECO:0000256" key="1">
    <source>
        <dbReference type="ARBA" id="ARBA00022723"/>
    </source>
</evidence>
<dbReference type="SMART" id="SM00849">
    <property type="entry name" value="Lactamase_B"/>
    <property type="match status" value="1"/>
</dbReference>
<dbReference type="InterPro" id="IPR006311">
    <property type="entry name" value="TAT_signal"/>
</dbReference>
<dbReference type="SMART" id="SM00450">
    <property type="entry name" value="RHOD"/>
    <property type="match status" value="1"/>
</dbReference>
<protein>
    <submittedName>
        <fullName evidence="4">Hydroxyacylglutathione hydrolase</fullName>
    </submittedName>
</protein>
<dbReference type="Pfam" id="PF00581">
    <property type="entry name" value="Rhodanese"/>
    <property type="match status" value="1"/>
</dbReference>
<gene>
    <name evidence="4" type="ORF">SAMN05421847_1957</name>
</gene>
<dbReference type="InterPro" id="IPR051682">
    <property type="entry name" value="Mito_Persulfide_Diox"/>
</dbReference>
<dbReference type="EMBL" id="FNUS01000004">
    <property type="protein sequence ID" value="SEG30232.1"/>
    <property type="molecule type" value="Genomic_DNA"/>
</dbReference>
<keyword evidence="5" id="KW-1185">Reference proteome</keyword>
<dbReference type="InterPro" id="IPR001763">
    <property type="entry name" value="Rhodanese-like_dom"/>
</dbReference>
<dbReference type="PANTHER" id="PTHR43084:SF1">
    <property type="entry name" value="PERSULFIDE DIOXYGENASE ETHE1, MITOCHONDRIAL"/>
    <property type="match status" value="1"/>
</dbReference>
<dbReference type="FunFam" id="3.60.15.10:FF:000030">
    <property type="entry name" value="Metallo-beta-lactamase family protein"/>
    <property type="match status" value="1"/>
</dbReference>
<dbReference type="SUPFAM" id="SSF56281">
    <property type="entry name" value="Metallo-hydrolase/oxidoreductase"/>
    <property type="match status" value="1"/>
</dbReference>
<dbReference type="GO" id="GO:0046872">
    <property type="term" value="F:metal ion binding"/>
    <property type="evidence" value="ECO:0007669"/>
    <property type="project" value="UniProtKB-KW"/>
</dbReference>
<dbReference type="GO" id="GO:0050313">
    <property type="term" value="F:sulfur dioxygenase activity"/>
    <property type="evidence" value="ECO:0007669"/>
    <property type="project" value="InterPro"/>
</dbReference>
<feature type="domain" description="Rhodanese" evidence="3">
    <location>
        <begin position="426"/>
        <end position="510"/>
    </location>
</feature>
<dbReference type="GO" id="GO:0006749">
    <property type="term" value="P:glutathione metabolic process"/>
    <property type="evidence" value="ECO:0007669"/>
    <property type="project" value="InterPro"/>
</dbReference>